<sequence>MSNPSSYGSSGGANTPWPQYGENVDVPQDYPGAADQGYAGSPGAGYGSPIVELPPMPSRAPGITTLVIGIVAMLVIAPITLVVTLIAGLGSTFDQLAGSDGGLRNGDTVSVSEGGNFTVLITDGLANSCSLTDANGAGYVMNAYQGDSSIFSITGISPGNYQLSCDGLSSGAQVVGLGMSPDEAGMAFIVPFVWATVVGVIGLIVMIVGIVLLVRVNRKRRELTQQAMMSVYR</sequence>
<proteinExistence type="predicted"/>
<feature type="region of interest" description="Disordered" evidence="1">
    <location>
        <begin position="1"/>
        <end position="38"/>
    </location>
</feature>
<keyword evidence="2" id="KW-0812">Transmembrane</keyword>
<protein>
    <submittedName>
        <fullName evidence="3">Uncharacterized protein</fullName>
    </submittedName>
</protein>
<dbReference type="RefSeq" id="WP_084795641.1">
    <property type="nucleotide sequence ID" value="NZ_CAUUTQ010000028.1"/>
</dbReference>
<dbReference type="Proteomes" id="UP000759246">
    <property type="component" value="Unassembled WGS sequence"/>
</dbReference>
<feature type="transmembrane region" description="Helical" evidence="2">
    <location>
        <begin position="66"/>
        <end position="89"/>
    </location>
</feature>
<accession>A0A929WW66</accession>
<dbReference type="AlphaFoldDB" id="A0A929WW66"/>
<name>A0A929WW66_9ACTO</name>
<gene>
    <name evidence="3" type="ORF">HXK09_06645</name>
</gene>
<evidence type="ECO:0000313" key="4">
    <source>
        <dbReference type="Proteomes" id="UP000759246"/>
    </source>
</evidence>
<comment type="caution">
    <text evidence="3">The sequence shown here is derived from an EMBL/GenBank/DDBJ whole genome shotgun (WGS) entry which is preliminary data.</text>
</comment>
<keyword evidence="2" id="KW-1133">Transmembrane helix</keyword>
<evidence type="ECO:0000256" key="1">
    <source>
        <dbReference type="SAM" id="MobiDB-lite"/>
    </source>
</evidence>
<feature type="compositionally biased region" description="Polar residues" evidence="1">
    <location>
        <begin position="1"/>
        <end position="17"/>
    </location>
</feature>
<evidence type="ECO:0000256" key="2">
    <source>
        <dbReference type="SAM" id="Phobius"/>
    </source>
</evidence>
<dbReference type="EMBL" id="JABZGF010000212">
    <property type="protein sequence ID" value="MBF0966818.1"/>
    <property type="molecule type" value="Genomic_DNA"/>
</dbReference>
<evidence type="ECO:0000313" key="3">
    <source>
        <dbReference type="EMBL" id="MBF0966818.1"/>
    </source>
</evidence>
<organism evidence="3 4">
    <name type="scientific">Actinomyces bouchesdurhonensis</name>
    <dbReference type="NCBI Taxonomy" id="1852361"/>
    <lineage>
        <taxon>Bacteria</taxon>
        <taxon>Bacillati</taxon>
        <taxon>Actinomycetota</taxon>
        <taxon>Actinomycetes</taxon>
        <taxon>Actinomycetales</taxon>
        <taxon>Actinomycetaceae</taxon>
        <taxon>Actinomyces</taxon>
    </lineage>
</organism>
<keyword evidence="2" id="KW-0472">Membrane</keyword>
<feature type="transmembrane region" description="Helical" evidence="2">
    <location>
        <begin position="188"/>
        <end position="214"/>
    </location>
</feature>
<reference evidence="3" key="1">
    <citation type="submission" date="2020-04" db="EMBL/GenBank/DDBJ databases">
        <title>Deep metagenomics examines the oral microbiome during advanced dental caries in children, revealing novel taxa and co-occurrences with host molecules.</title>
        <authorList>
            <person name="Baker J.L."/>
            <person name="Morton J.T."/>
            <person name="Dinis M."/>
            <person name="Alvarez R."/>
            <person name="Tran N.C."/>
            <person name="Knight R."/>
            <person name="Edlund A."/>
        </authorList>
    </citation>
    <scope>NUCLEOTIDE SEQUENCE</scope>
    <source>
        <strain evidence="3">JCVI_30_bin.13</strain>
    </source>
</reference>